<comment type="caution">
    <text evidence="1">The sequence shown here is derived from an EMBL/GenBank/DDBJ whole genome shotgun (WGS) entry which is preliminary data.</text>
</comment>
<reference evidence="1" key="1">
    <citation type="submission" date="2019-12" db="EMBL/GenBank/DDBJ databases">
        <title>Comparative genomics gives insights into the taxonomy of the Azoarcus-Aromatoleum group and reveals separate origins of nif in the plant-associated Azoarcus and non-plant-associated Aromatoleum sub-groups.</title>
        <authorList>
            <person name="Lafos M."/>
            <person name="Maluk M."/>
            <person name="Batista M."/>
            <person name="Junghare M."/>
            <person name="Carmona M."/>
            <person name="Faoro H."/>
            <person name="Cruz L.M."/>
            <person name="Battistoni F."/>
            <person name="De Souza E."/>
            <person name="Pedrosa F."/>
            <person name="Chen W.-M."/>
            <person name="Poole P.S."/>
            <person name="Dixon R.A."/>
            <person name="James E.K."/>
        </authorList>
    </citation>
    <scope>NUCLEOTIDE SEQUENCE</scope>
    <source>
        <strain evidence="1">LuFRes1</strain>
    </source>
</reference>
<organism evidence="1 2">
    <name type="scientific">Aromatoleum anaerobium</name>
    <dbReference type="NCBI Taxonomy" id="182180"/>
    <lineage>
        <taxon>Bacteria</taxon>
        <taxon>Pseudomonadati</taxon>
        <taxon>Pseudomonadota</taxon>
        <taxon>Betaproteobacteria</taxon>
        <taxon>Rhodocyclales</taxon>
        <taxon>Rhodocyclaceae</taxon>
        <taxon>Aromatoleum</taxon>
    </lineage>
</organism>
<evidence type="ECO:0000313" key="1">
    <source>
        <dbReference type="EMBL" id="NMG26716.1"/>
    </source>
</evidence>
<dbReference type="Proteomes" id="UP000615989">
    <property type="component" value="Unassembled WGS sequence"/>
</dbReference>
<accession>A0ABX1PTF7</accession>
<keyword evidence="2" id="KW-1185">Reference proteome</keyword>
<proteinExistence type="predicted"/>
<evidence type="ECO:0000313" key="2">
    <source>
        <dbReference type="Proteomes" id="UP000615989"/>
    </source>
</evidence>
<sequence length="171" mass="18386">MDDSTMTMTGLGEALGLSKGQISKLAAKGMPTDSVAAARAWRAENLHPSWSPEARGEGGAHGAASANASAEFLASRARKETAQAELAEIELARAKHGLCEVERVHRALYAAHRMLRDQLLSVPNRLAAQVVGLTPQAAAELMRAEIRRCLEEFSQLNDETLARIAEQEDGK</sequence>
<gene>
    <name evidence="1" type="ORF">GO606_18770</name>
</gene>
<dbReference type="RefSeq" id="WP_169120096.1">
    <property type="nucleotide sequence ID" value="NZ_WTVG02000040.1"/>
</dbReference>
<protein>
    <submittedName>
        <fullName evidence="1">Uncharacterized protein</fullName>
    </submittedName>
</protein>
<name>A0ABX1PTF7_9RHOO</name>
<dbReference type="EMBL" id="WTVG01000086">
    <property type="protein sequence ID" value="NMG26716.1"/>
    <property type="molecule type" value="Genomic_DNA"/>
</dbReference>